<dbReference type="Pfam" id="PF05656">
    <property type="entry name" value="DUF805"/>
    <property type="match status" value="1"/>
</dbReference>
<evidence type="ECO:0000256" key="1">
    <source>
        <dbReference type="SAM" id="Phobius"/>
    </source>
</evidence>
<dbReference type="PANTHER" id="PTHR34980">
    <property type="entry name" value="INNER MEMBRANE PROTEIN-RELATED-RELATED"/>
    <property type="match status" value="1"/>
</dbReference>
<dbReference type="GO" id="GO:0005886">
    <property type="term" value="C:plasma membrane"/>
    <property type="evidence" value="ECO:0007669"/>
    <property type="project" value="TreeGrafter"/>
</dbReference>
<evidence type="ECO:0008006" key="4">
    <source>
        <dbReference type="Google" id="ProtNLM"/>
    </source>
</evidence>
<keyword evidence="1" id="KW-1133">Transmembrane helix</keyword>
<evidence type="ECO:0000313" key="3">
    <source>
        <dbReference type="Proteomes" id="UP000254764"/>
    </source>
</evidence>
<dbReference type="AlphaFoldDB" id="A0A376ACM2"/>
<feature type="transmembrane region" description="Helical" evidence="1">
    <location>
        <begin position="25"/>
        <end position="46"/>
    </location>
</feature>
<organism evidence="2 3">
    <name type="scientific">Ciceribacter selenitireducens ATCC BAA-1503</name>
    <dbReference type="NCBI Taxonomy" id="1336235"/>
    <lineage>
        <taxon>Bacteria</taxon>
        <taxon>Pseudomonadati</taxon>
        <taxon>Pseudomonadota</taxon>
        <taxon>Alphaproteobacteria</taxon>
        <taxon>Hyphomicrobiales</taxon>
        <taxon>Rhizobiaceae</taxon>
        <taxon>Ciceribacter</taxon>
    </lineage>
</organism>
<name>A0A376ACM2_9HYPH</name>
<sequence length="127" mass="14207">MQASARRPTISWLLFSPSGRAGRQVFILGWLFWLMINGYTIASIALHREDEALYRLFSLLFFAGFAASFASTIMLGIKRLHDMGLSGLLVLVLFIPVVSFVMLFVLCLWPSRPGANPYGPAPDWPQT</sequence>
<dbReference type="EMBL" id="UEYP01000001">
    <property type="protein sequence ID" value="SSC65562.1"/>
    <property type="molecule type" value="Genomic_DNA"/>
</dbReference>
<feature type="transmembrane region" description="Helical" evidence="1">
    <location>
        <begin position="88"/>
        <end position="111"/>
    </location>
</feature>
<protein>
    <recommendedName>
        <fullName evidence="4">DUF805 domain-containing protein</fullName>
    </recommendedName>
</protein>
<gene>
    <name evidence="2" type="ORF">RHIZ70_1270</name>
</gene>
<evidence type="ECO:0000313" key="2">
    <source>
        <dbReference type="EMBL" id="SSC65562.1"/>
    </source>
</evidence>
<dbReference type="Proteomes" id="UP000254764">
    <property type="component" value="Unassembled WGS sequence"/>
</dbReference>
<keyword evidence="1" id="KW-0472">Membrane</keyword>
<proteinExistence type="predicted"/>
<dbReference type="InterPro" id="IPR008523">
    <property type="entry name" value="DUF805"/>
</dbReference>
<accession>A0A376ACM2</accession>
<feature type="transmembrane region" description="Helical" evidence="1">
    <location>
        <begin position="52"/>
        <end position="76"/>
    </location>
</feature>
<dbReference type="OrthoDB" id="9812349at2"/>
<dbReference type="PANTHER" id="PTHR34980:SF3">
    <property type="entry name" value="BLR8105 PROTEIN"/>
    <property type="match status" value="1"/>
</dbReference>
<keyword evidence="1" id="KW-0812">Transmembrane</keyword>
<dbReference type="RefSeq" id="WP_115668624.1">
    <property type="nucleotide sequence ID" value="NZ_UEYP01000001.1"/>
</dbReference>
<keyword evidence="3" id="KW-1185">Reference proteome</keyword>
<reference evidence="3" key="1">
    <citation type="submission" date="2018-07" db="EMBL/GenBank/DDBJ databases">
        <authorList>
            <person name="Peiro R."/>
            <person name="Begona"/>
            <person name="Cbmso G."/>
            <person name="Lopez M."/>
            <person name="Gonzalez S."/>
        </authorList>
    </citation>
    <scope>NUCLEOTIDE SEQUENCE [LARGE SCALE GENOMIC DNA]</scope>
</reference>